<evidence type="ECO:0000256" key="1">
    <source>
        <dbReference type="SAM" id="Coils"/>
    </source>
</evidence>
<keyword evidence="1" id="KW-0175">Coiled coil</keyword>
<dbReference type="OrthoDB" id="7003488at2"/>
<name>A0A1H2EFQ2_9PSED</name>
<dbReference type="EMBL" id="LT629782">
    <property type="protein sequence ID" value="SDT93920.1"/>
    <property type="molecule type" value="Genomic_DNA"/>
</dbReference>
<accession>A0A1H2EFQ2</accession>
<dbReference type="InterPro" id="IPR046673">
    <property type="entry name" value="ToxA_N"/>
</dbReference>
<evidence type="ECO:0000313" key="3">
    <source>
        <dbReference type="EMBL" id="SDT93920.1"/>
    </source>
</evidence>
<dbReference type="Pfam" id="PF20178">
    <property type="entry name" value="ToxA_N"/>
    <property type="match status" value="1"/>
</dbReference>
<keyword evidence="4" id="KW-1185">Reference proteome</keyword>
<proteinExistence type="predicted"/>
<feature type="domain" description="Dermonecrotic toxin N-terminal" evidence="2">
    <location>
        <begin position="378"/>
        <end position="611"/>
    </location>
</feature>
<sequence length="1616" mass="181145">MPQPISPASTSTFSHLPALAVHTHFATRPALYSVVLNALRTLILERYPSLKLDLPRVQLAAPHPDGHYTYRPLMEVVIEHVLNPQWLDWHTQRELPYYLTQKIPDILKPAPPQLIDMPLIARLIDQLPGALHVYFQHALADYWSAMDSHGSSRWQWLADFLNGRMTAAAAGQSSLSDTRRDMLNVVATWPMLNKRLPRSTPPTFAYFIENTFYSADQQARLLTPDLLLMRDKQVLLYSVAGVVEAFDSIEAFGLAWAAKMQRQFQFDRLTWRRNEPNANVFEQQAGLILNQQLEDLAALKFQGQDEKALERRLEAITDPAVLFTQVSTPAAPLLQKVSQQLPEWLRQATAADRFAYHRHLQDMALVLQQNQGRSFNEGIETLHGFSRTALRKQMQADHGDVDPDEVLLDFAVAAGYPGGAGIISHVRMSLTELALRNLAGKPKGTLTLSSKNATPLPSWLNEAYLLGSTGLIQRVDIGTAYPQKIKDTLLSDSADARRRETLFTRELKVKLPMQALEYKIRQQHGVTVMGYRYVTALMGETPTDRFVDGQEIVLRPLALCRKPGATPDEVNNAFIIEPRDATTGPHLLYQPLYADALHEYPTRQALLDAIAAPGDLQDSILTWLSDKARPIYDHGGIKEPHILRFLPGDEFNIPEKPAPATLAIDQGAGEWLQSQINGHLLNHLFGSTARALVDLADRQSVSNSESRWAVMMEGVWLLFNTLLLPLTRGPAMLVGWFMVVVSSLEQDLAGLDSHDPTTRELALIDLLLNTAMVLLHATAPSGRSPQLLAEPVAEERALQLANWRRAAGLPASLETPAVQHGPVALPGEPPASGETVLDFIQSIASPKAGATLFKALREVHVPWPELLPSPQAGGPLKGLYRIDGTWHASVGGLLFQVSVVPGFGEVYLVDPQHPLHPGFKLVSDGQGHWRLDRHARLEGGMPRKRLAELAELKKQRLDTLGSTLEILNSEVNVLGVQAQQFNRAVNAARRQLAEQRRALREDWIRLNDPTLLPALRPRIAERHAQRQRSTAQAKAQWDIAVDDYQRSSQSFTTGLQKIEAMAGELAEMDRTEVQYRNARDSATSNLYKHWLLSYANLHQKISHTLETPQGESFTELLRRVDRELLDNNPQAYEQFILLATQRLEALKQLLEPAEQCEAIMQRAAPALRESLLKELPADQAISSILIKQHLLLSLVELLLNRALDADKPQERPFLEVIADRQIYASVNAHTEMRTTAGYSTTEQIHVLKDALEQYGRLENAVDSLTEMGCALLREAYRGPFLEALGEARENLEAQLANLILVEEQIAPRPKPDKTKRQKTANRRVIKTVDRKSLVGDLRAGEPDEPGNYVDITDTLTGGIVATYREQATEGVWKIVEPATQARKAPTPAVRPLRVLEAHAEALRAERASIDASIHYQQRKLLEPARREGVDPYDWDVMLSQHAAKFIALAEELKNATDQNAITAKNRYLDEAKAVKQRAHEVCSQGYLLQRPGAAKVDYLWTHGFVDILRIKQRIPLKAGDYLTEYAIRDKSKIKPGARTEEADLWYAHFHYPAVDTPASSPAFGHLKTQAERRYTRRELIEQARANNRTVVNLDKALIEAPLDRKLFLYLEDPQPE</sequence>
<gene>
    <name evidence="3" type="ORF">SAMN04490197_1154</name>
</gene>
<dbReference type="RefSeq" id="WP_057725175.1">
    <property type="nucleotide sequence ID" value="NZ_JYLM01000009.1"/>
</dbReference>
<protein>
    <recommendedName>
        <fullName evidence="2">Dermonecrotic toxin N-terminal domain-containing protein</fullName>
    </recommendedName>
</protein>
<reference evidence="3 4" key="1">
    <citation type="submission" date="2016-10" db="EMBL/GenBank/DDBJ databases">
        <authorList>
            <person name="Varghese N."/>
            <person name="Submissions S."/>
        </authorList>
    </citation>
    <scope>NUCLEOTIDE SEQUENCE [LARGE SCALE GENOMIC DNA]</scope>
    <source>
        <strain evidence="3 4">BS2775</strain>
    </source>
</reference>
<organism evidence="3 4">
    <name type="scientific">Pseudomonas orientalis</name>
    <dbReference type="NCBI Taxonomy" id="76758"/>
    <lineage>
        <taxon>Bacteria</taxon>
        <taxon>Pseudomonadati</taxon>
        <taxon>Pseudomonadota</taxon>
        <taxon>Gammaproteobacteria</taxon>
        <taxon>Pseudomonadales</taxon>
        <taxon>Pseudomonadaceae</taxon>
        <taxon>Pseudomonas</taxon>
    </lineage>
</organism>
<dbReference type="Proteomes" id="UP000183653">
    <property type="component" value="Chromosome I"/>
</dbReference>
<feature type="coiled-coil region" evidence="1">
    <location>
        <begin position="1247"/>
        <end position="1304"/>
    </location>
</feature>
<evidence type="ECO:0000313" key="4">
    <source>
        <dbReference type="Proteomes" id="UP000183653"/>
    </source>
</evidence>
<evidence type="ECO:0000259" key="2">
    <source>
        <dbReference type="Pfam" id="PF20178"/>
    </source>
</evidence>